<dbReference type="InterPro" id="IPR004158">
    <property type="entry name" value="DUF247_pln"/>
</dbReference>
<keyword evidence="4" id="KW-1185">Reference proteome</keyword>
<protein>
    <submittedName>
        <fullName evidence="3">Uncharacterized protein</fullName>
    </submittedName>
</protein>
<dbReference type="Pfam" id="PF03140">
    <property type="entry name" value="DUF247"/>
    <property type="match status" value="1"/>
</dbReference>
<dbReference type="PANTHER" id="PTHR31170:SF25">
    <property type="entry name" value="BNAA09G04570D PROTEIN"/>
    <property type="match status" value="1"/>
</dbReference>
<evidence type="ECO:0000256" key="2">
    <source>
        <dbReference type="SAM" id="Phobius"/>
    </source>
</evidence>
<sequence>MTTDPATEDNQSAEISQTCTKSQESSDNITEGGKDKLLISIRDYVNDTTKKPQIGRVPSLLRESKNGCFDPLVVSIGPYHHGNPNLKAFEELKIPIAQKFWHACENKLSIELMYETVAMEGERARECYEKGSACNDDELFNRIMFLDACFVLYVLCTNLQEEEQNEVTERLVKSFYSVLRDLLLLENQIPLLVLKVLLKFRFRREKDQTPFKQKFPKPYILMPPHSYTNAVENFLARMKGRSTTSGQEMNKWKLELDSSPHLLHLLREHFVSPFMHEDSNKSLLFEWESRRSVTELKSAGIHFKPSQTGNFTDVEFKSHLIYGTLTLPPLIVDDTTKSFLLNLVAYEKCPHGPSDLHITSYICLMASLIHHPDDVKELEKKRILVSYLGSDEKLFQLFDEISKDLAPDSFSYAYANYQIENHCQKKLPAWVQSWMVEEWMHKYFSSPWAFLAVLGAIIALFLTAVQTYFTVFPRKT</sequence>
<keyword evidence="2" id="KW-1133">Transmembrane helix</keyword>
<keyword evidence="2" id="KW-0472">Membrane</keyword>
<dbReference type="EMBL" id="OU503052">
    <property type="protein sequence ID" value="CAI9779523.1"/>
    <property type="molecule type" value="Genomic_DNA"/>
</dbReference>
<accession>A0AAD2A1B6</accession>
<reference evidence="3" key="1">
    <citation type="submission" date="2023-05" db="EMBL/GenBank/DDBJ databases">
        <authorList>
            <person name="Huff M."/>
        </authorList>
    </citation>
    <scope>NUCLEOTIDE SEQUENCE</scope>
</reference>
<feature type="region of interest" description="Disordered" evidence="1">
    <location>
        <begin position="1"/>
        <end position="31"/>
    </location>
</feature>
<keyword evidence="2" id="KW-0812">Transmembrane</keyword>
<evidence type="ECO:0000313" key="4">
    <source>
        <dbReference type="Proteomes" id="UP000834106"/>
    </source>
</evidence>
<dbReference type="AlphaFoldDB" id="A0AAD2A1B6"/>
<proteinExistence type="predicted"/>
<feature type="transmembrane region" description="Helical" evidence="2">
    <location>
        <begin position="448"/>
        <end position="471"/>
    </location>
</feature>
<dbReference type="Proteomes" id="UP000834106">
    <property type="component" value="Chromosome 17"/>
</dbReference>
<feature type="compositionally biased region" description="Polar residues" evidence="1">
    <location>
        <begin position="1"/>
        <end position="29"/>
    </location>
</feature>
<dbReference type="PANTHER" id="PTHR31170">
    <property type="entry name" value="BNAC04G53230D PROTEIN"/>
    <property type="match status" value="1"/>
</dbReference>
<evidence type="ECO:0000256" key="1">
    <source>
        <dbReference type="SAM" id="MobiDB-lite"/>
    </source>
</evidence>
<organism evidence="3 4">
    <name type="scientific">Fraxinus pennsylvanica</name>
    <dbReference type="NCBI Taxonomy" id="56036"/>
    <lineage>
        <taxon>Eukaryota</taxon>
        <taxon>Viridiplantae</taxon>
        <taxon>Streptophyta</taxon>
        <taxon>Embryophyta</taxon>
        <taxon>Tracheophyta</taxon>
        <taxon>Spermatophyta</taxon>
        <taxon>Magnoliopsida</taxon>
        <taxon>eudicotyledons</taxon>
        <taxon>Gunneridae</taxon>
        <taxon>Pentapetalae</taxon>
        <taxon>asterids</taxon>
        <taxon>lamiids</taxon>
        <taxon>Lamiales</taxon>
        <taxon>Oleaceae</taxon>
        <taxon>Oleeae</taxon>
        <taxon>Fraxinus</taxon>
    </lineage>
</organism>
<name>A0AAD2A1B6_9LAMI</name>
<evidence type="ECO:0000313" key="3">
    <source>
        <dbReference type="EMBL" id="CAI9779523.1"/>
    </source>
</evidence>
<gene>
    <name evidence="3" type="ORF">FPE_LOCUS26953</name>
</gene>